<protein>
    <submittedName>
        <fullName evidence="1">Uncharacterized protein</fullName>
    </submittedName>
</protein>
<name>A0ABQ3TDT9_9ACTN</name>
<accession>A0ABQ3TDT9</accession>
<evidence type="ECO:0000313" key="2">
    <source>
        <dbReference type="Proteomes" id="UP000608522"/>
    </source>
</evidence>
<keyword evidence="2" id="KW-1185">Reference proteome</keyword>
<dbReference type="Proteomes" id="UP000608522">
    <property type="component" value="Unassembled WGS sequence"/>
</dbReference>
<proteinExistence type="predicted"/>
<organism evidence="1 2">
    <name type="scientific">Streptomyces spororaveus</name>
    <dbReference type="NCBI Taxonomy" id="284039"/>
    <lineage>
        <taxon>Bacteria</taxon>
        <taxon>Bacillati</taxon>
        <taxon>Actinomycetota</taxon>
        <taxon>Actinomycetes</taxon>
        <taxon>Kitasatosporales</taxon>
        <taxon>Streptomycetaceae</taxon>
        <taxon>Streptomyces</taxon>
    </lineage>
</organism>
<comment type="caution">
    <text evidence="1">The sequence shown here is derived from an EMBL/GenBank/DDBJ whole genome shotgun (WGS) entry which is preliminary data.</text>
</comment>
<dbReference type="EMBL" id="BNED01000005">
    <property type="protein sequence ID" value="GHI78536.1"/>
    <property type="molecule type" value="Genomic_DNA"/>
</dbReference>
<gene>
    <name evidence="1" type="ORF">Sspor_40970</name>
</gene>
<reference evidence="2" key="1">
    <citation type="submission" date="2023-07" db="EMBL/GenBank/DDBJ databases">
        <title>Whole genome shotgun sequence of Streptomyces spororaveus NBRC 15456.</title>
        <authorList>
            <person name="Komaki H."/>
            <person name="Tamura T."/>
        </authorList>
    </citation>
    <scope>NUCLEOTIDE SEQUENCE [LARGE SCALE GENOMIC DNA]</scope>
    <source>
        <strain evidence="2">NBRC 15456</strain>
    </source>
</reference>
<evidence type="ECO:0000313" key="1">
    <source>
        <dbReference type="EMBL" id="GHI78536.1"/>
    </source>
</evidence>
<sequence>MSCRSCEVVPVGALGCSDKPRVSHGGTGRISGFPRRYCAGMDRITLRGADALPEVGPLELRAAGSGGLVFSVLLGVSSVTAARSC</sequence>